<dbReference type="InterPro" id="IPR016181">
    <property type="entry name" value="Acyl_CoA_acyltransferase"/>
</dbReference>
<accession>A0ABP9UI42</accession>
<dbReference type="InterPro" id="IPR000182">
    <property type="entry name" value="GNAT_dom"/>
</dbReference>
<dbReference type="PROSITE" id="PS51186">
    <property type="entry name" value="GNAT"/>
    <property type="match status" value="1"/>
</dbReference>
<sequence>MTPHPLTVALRPLRPGDEAAAVRWAADPVFCRAIDWTPGLSARVVRRHWQGIIAARDPHFYRWGVTVDSETVAGELIGYADLGRIGLDGAELGIAIGDRAWWGRGVAFRACQDLLTLAWEAGLPRVTALVHAPNARSHALMRRLGMRDDGQAAPEPYAGEVVAVTRYVILNPALIGE</sequence>
<reference evidence="2 3" key="1">
    <citation type="submission" date="2024-02" db="EMBL/GenBank/DDBJ databases">
        <title>Deinococcus caeni NBRC 101312.</title>
        <authorList>
            <person name="Ichikawa N."/>
            <person name="Katano-Makiyama Y."/>
            <person name="Hidaka K."/>
        </authorList>
    </citation>
    <scope>NUCLEOTIDE SEQUENCE [LARGE SCALE GENOMIC DNA]</scope>
    <source>
        <strain evidence="2 3">NBRC 101312</strain>
    </source>
</reference>
<dbReference type="SUPFAM" id="SSF55729">
    <property type="entry name" value="Acyl-CoA N-acyltransferases (Nat)"/>
    <property type="match status" value="1"/>
</dbReference>
<comment type="caution">
    <text evidence="2">The sequence shown here is derived from an EMBL/GenBank/DDBJ whole genome shotgun (WGS) entry which is preliminary data.</text>
</comment>
<evidence type="ECO:0000313" key="2">
    <source>
        <dbReference type="EMBL" id="GAA5440431.1"/>
    </source>
</evidence>
<evidence type="ECO:0000259" key="1">
    <source>
        <dbReference type="PROSITE" id="PS51186"/>
    </source>
</evidence>
<proteinExistence type="predicted"/>
<name>A0ABP9UI42_9DEIO</name>
<dbReference type="Gene3D" id="3.40.630.30">
    <property type="match status" value="1"/>
</dbReference>
<dbReference type="PANTHER" id="PTHR43415:SF3">
    <property type="entry name" value="GNAT-FAMILY ACETYLTRANSFERASE"/>
    <property type="match status" value="1"/>
</dbReference>
<keyword evidence="3" id="KW-1185">Reference proteome</keyword>
<organism evidence="2 3">
    <name type="scientific">Deinococcus caeni</name>
    <dbReference type="NCBI Taxonomy" id="569127"/>
    <lineage>
        <taxon>Bacteria</taxon>
        <taxon>Thermotogati</taxon>
        <taxon>Deinococcota</taxon>
        <taxon>Deinococci</taxon>
        <taxon>Deinococcales</taxon>
        <taxon>Deinococcaceae</taxon>
        <taxon>Deinococcus</taxon>
    </lineage>
</organism>
<gene>
    <name evidence="2" type="ORF">Dcae01_01945</name>
</gene>
<protein>
    <recommendedName>
        <fullName evidence="1">N-acetyltransferase domain-containing protein</fullName>
    </recommendedName>
</protein>
<dbReference type="RefSeq" id="WP_345445018.1">
    <property type="nucleotide sequence ID" value="NZ_BAABQU010000021.1"/>
</dbReference>
<dbReference type="Proteomes" id="UP001423409">
    <property type="component" value="Unassembled WGS sequence"/>
</dbReference>
<feature type="domain" description="N-acetyltransferase" evidence="1">
    <location>
        <begin position="8"/>
        <end position="172"/>
    </location>
</feature>
<dbReference type="PANTHER" id="PTHR43415">
    <property type="entry name" value="SPERMIDINE N(1)-ACETYLTRANSFERASE"/>
    <property type="match status" value="1"/>
</dbReference>
<dbReference type="Pfam" id="PF13302">
    <property type="entry name" value="Acetyltransf_3"/>
    <property type="match status" value="1"/>
</dbReference>
<evidence type="ECO:0000313" key="3">
    <source>
        <dbReference type="Proteomes" id="UP001423409"/>
    </source>
</evidence>
<dbReference type="EMBL" id="BAABQU010000021">
    <property type="protein sequence ID" value="GAA5440431.1"/>
    <property type="molecule type" value="Genomic_DNA"/>
</dbReference>